<dbReference type="EMBL" id="KB007932">
    <property type="protein sequence ID" value="ELR19584.1"/>
    <property type="molecule type" value="Genomic_DNA"/>
</dbReference>
<dbReference type="AlphaFoldDB" id="L8H2A0"/>
<protein>
    <submittedName>
        <fullName evidence="2">G-protein beta WD-40 repeat domain containing protein</fullName>
    </submittedName>
</protein>
<name>L8H2A0_ACACF</name>
<evidence type="ECO:0000256" key="1">
    <source>
        <dbReference type="SAM" id="MobiDB-lite"/>
    </source>
</evidence>
<organism evidence="2 3">
    <name type="scientific">Acanthamoeba castellanii (strain ATCC 30010 / Neff)</name>
    <dbReference type="NCBI Taxonomy" id="1257118"/>
    <lineage>
        <taxon>Eukaryota</taxon>
        <taxon>Amoebozoa</taxon>
        <taxon>Discosea</taxon>
        <taxon>Longamoebia</taxon>
        <taxon>Centramoebida</taxon>
        <taxon>Acanthamoebidae</taxon>
        <taxon>Acanthamoeba</taxon>
    </lineage>
</organism>
<dbReference type="RefSeq" id="XP_004341676.1">
    <property type="nucleotide sequence ID" value="XM_004341628.1"/>
</dbReference>
<dbReference type="InterPro" id="IPR036322">
    <property type="entry name" value="WD40_repeat_dom_sf"/>
</dbReference>
<proteinExistence type="predicted"/>
<accession>L8H2A0</accession>
<dbReference type="Proteomes" id="UP000011083">
    <property type="component" value="Unassembled WGS sequence"/>
</dbReference>
<dbReference type="VEuPathDB" id="AmoebaDB:ACA1_197440"/>
<dbReference type="KEGG" id="acan:ACA1_197440"/>
<evidence type="ECO:0000313" key="3">
    <source>
        <dbReference type="Proteomes" id="UP000011083"/>
    </source>
</evidence>
<dbReference type="GeneID" id="14920407"/>
<dbReference type="InterPro" id="IPR001680">
    <property type="entry name" value="WD40_rpt"/>
</dbReference>
<reference evidence="2 3" key="1">
    <citation type="journal article" date="2013" name="Genome Biol.">
        <title>Genome of Acanthamoeba castellanii highlights extensive lateral gene transfer and early evolution of tyrosine kinase signaling.</title>
        <authorList>
            <person name="Clarke M."/>
            <person name="Lohan A.J."/>
            <person name="Liu B."/>
            <person name="Lagkouvardos I."/>
            <person name="Roy S."/>
            <person name="Zafar N."/>
            <person name="Bertelli C."/>
            <person name="Schilde C."/>
            <person name="Kianianmomeni A."/>
            <person name="Burglin T.R."/>
            <person name="Frech C."/>
            <person name="Turcotte B."/>
            <person name="Kopec K.O."/>
            <person name="Synnott J.M."/>
            <person name="Choo C."/>
            <person name="Paponov I."/>
            <person name="Finkler A."/>
            <person name="Soon Heng Tan C."/>
            <person name="Hutchins A.P."/>
            <person name="Weinmeier T."/>
            <person name="Rattei T."/>
            <person name="Chu J.S."/>
            <person name="Gimenez G."/>
            <person name="Irimia M."/>
            <person name="Rigden D.J."/>
            <person name="Fitzpatrick D.A."/>
            <person name="Lorenzo-Morales J."/>
            <person name="Bateman A."/>
            <person name="Chiu C.H."/>
            <person name="Tang P."/>
            <person name="Hegemann P."/>
            <person name="Fromm H."/>
            <person name="Raoult D."/>
            <person name="Greub G."/>
            <person name="Miranda-Saavedra D."/>
            <person name="Chen N."/>
            <person name="Nash P."/>
            <person name="Ginger M.L."/>
            <person name="Horn M."/>
            <person name="Schaap P."/>
            <person name="Caler L."/>
            <person name="Loftus B."/>
        </authorList>
    </citation>
    <scope>NUCLEOTIDE SEQUENCE [LARGE SCALE GENOMIC DNA]</scope>
    <source>
        <strain evidence="2 3">Neff</strain>
    </source>
</reference>
<dbReference type="Gene3D" id="2.130.10.10">
    <property type="entry name" value="YVTN repeat-like/Quinoprotein amine dehydrogenase"/>
    <property type="match status" value="1"/>
</dbReference>
<dbReference type="OMA" id="ELYTHAY"/>
<gene>
    <name evidence="2" type="ORF">ACA1_197440</name>
</gene>
<evidence type="ECO:0000313" key="2">
    <source>
        <dbReference type="EMBL" id="ELR19584.1"/>
    </source>
</evidence>
<dbReference type="OrthoDB" id="167133at2759"/>
<keyword evidence="3" id="KW-1185">Reference proteome</keyword>
<feature type="compositionally biased region" description="Gly residues" evidence="1">
    <location>
        <begin position="35"/>
        <end position="51"/>
    </location>
</feature>
<sequence length="457" mass="49661">MESMWAAATAQPDYYSTSDAAASQLHAQLPAHLPTGGGSTSSSSGGGGGGLPSLAPLYPLPSTPMPNFDMPLQGGGMRMNVGGMMMGEVEAESRGGAVAQFRPREVIPLFDIALGASAPIIPALSRPAFARDGSGRFLCGTEEQHPQRSKSNYLIFGRMDPNTGKLMTRNGSPDVWTQPISNHVRDIQWVDEQLMIVAIASTLILMRLPQHTRADLATINFPPFHKDFIREIAVSPAKRNLLLSGGFDGSVFVTDISRLCEDITTDQQHSENSIYPCGEVVGSVGWHPTNPWLASCTTDPGTLHIFDIRTDSGGVNAASDRARQSLLYNTTKPELYTHAYCDEYTILLGYGDGQIHTFDTRMQRTTQVFQDPYQRQIGEIKVDGGGVFATFGVPEVTLWKVGESRSFQVWGHNNMCPPQLPNNMSYKTSGEFLSHSSALAVTDSNGLLSYYQIPPVL</sequence>
<dbReference type="SUPFAM" id="SSF50978">
    <property type="entry name" value="WD40 repeat-like"/>
    <property type="match status" value="1"/>
</dbReference>
<dbReference type="InterPro" id="IPR015943">
    <property type="entry name" value="WD40/YVTN_repeat-like_dom_sf"/>
</dbReference>
<dbReference type="SMART" id="SM00320">
    <property type="entry name" value="WD40"/>
    <property type="match status" value="2"/>
</dbReference>
<feature type="region of interest" description="Disordered" evidence="1">
    <location>
        <begin position="30"/>
        <end position="71"/>
    </location>
</feature>
<dbReference type="Pfam" id="PF00400">
    <property type="entry name" value="WD40"/>
    <property type="match status" value="1"/>
</dbReference>